<protein>
    <recommendedName>
        <fullName evidence="4">Alanine--tRNA ligase</fullName>
        <ecNumber evidence="3">6.1.1.7</ecNumber>
    </recommendedName>
</protein>
<dbReference type="SMART" id="SM00863">
    <property type="entry name" value="tRNA_SAD"/>
    <property type="match status" value="1"/>
</dbReference>
<dbReference type="GO" id="GO:0000049">
    <property type="term" value="F:tRNA binding"/>
    <property type="evidence" value="ECO:0007669"/>
    <property type="project" value="UniProtKB-KW"/>
</dbReference>
<dbReference type="InterPro" id="IPR012947">
    <property type="entry name" value="tRNA_SAD"/>
</dbReference>
<dbReference type="PROSITE" id="PS50860">
    <property type="entry name" value="AA_TRNA_LIGASE_II_ALA"/>
    <property type="match status" value="1"/>
</dbReference>
<evidence type="ECO:0000256" key="8">
    <source>
        <dbReference type="ARBA" id="ARBA00022741"/>
    </source>
</evidence>
<accession>A0A3B1BW68</accession>
<comment type="similarity">
    <text evidence="2">Belongs to the class-II aminoacyl-tRNA synthetase family.</text>
</comment>
<dbReference type="Gene3D" id="3.30.54.20">
    <property type="match status" value="1"/>
</dbReference>
<evidence type="ECO:0000256" key="4">
    <source>
        <dbReference type="ARBA" id="ARBA00017959"/>
    </source>
</evidence>
<dbReference type="InterPro" id="IPR018165">
    <property type="entry name" value="Ala-tRNA-synth_IIc_core"/>
</dbReference>
<evidence type="ECO:0000256" key="11">
    <source>
        <dbReference type="ARBA" id="ARBA00022884"/>
    </source>
</evidence>
<dbReference type="Pfam" id="PF01411">
    <property type="entry name" value="tRNA-synt_2c"/>
    <property type="match status" value="1"/>
</dbReference>
<evidence type="ECO:0000256" key="7">
    <source>
        <dbReference type="ARBA" id="ARBA00022723"/>
    </source>
</evidence>
<evidence type="ECO:0000256" key="10">
    <source>
        <dbReference type="ARBA" id="ARBA00022840"/>
    </source>
</evidence>
<dbReference type="Pfam" id="PF02272">
    <property type="entry name" value="DHHA1"/>
    <property type="match status" value="1"/>
</dbReference>
<dbReference type="PANTHER" id="PTHR11777">
    <property type="entry name" value="ALANYL-TRNA SYNTHETASE"/>
    <property type="match status" value="1"/>
</dbReference>
<dbReference type="InterPro" id="IPR050058">
    <property type="entry name" value="Ala-tRNA_ligase"/>
</dbReference>
<dbReference type="Pfam" id="PF07973">
    <property type="entry name" value="tRNA_SAD"/>
    <property type="match status" value="1"/>
</dbReference>
<dbReference type="FunFam" id="3.30.980.10:FF:000004">
    <property type="entry name" value="Alanine--tRNA ligase, cytoplasmic"/>
    <property type="match status" value="1"/>
</dbReference>
<evidence type="ECO:0000256" key="13">
    <source>
        <dbReference type="ARBA" id="ARBA00023146"/>
    </source>
</evidence>
<dbReference type="GO" id="GO:0005829">
    <property type="term" value="C:cytosol"/>
    <property type="evidence" value="ECO:0007669"/>
    <property type="project" value="TreeGrafter"/>
</dbReference>
<dbReference type="GO" id="GO:0046872">
    <property type="term" value="F:metal ion binding"/>
    <property type="evidence" value="ECO:0007669"/>
    <property type="project" value="UniProtKB-KW"/>
</dbReference>
<dbReference type="HAMAP" id="MF_00036_B">
    <property type="entry name" value="Ala_tRNA_synth_B"/>
    <property type="match status" value="1"/>
</dbReference>
<feature type="non-terminal residue" evidence="15">
    <location>
        <position position="1"/>
    </location>
</feature>
<feature type="domain" description="Alanyl-transfer RNA synthetases family profile" evidence="14">
    <location>
        <begin position="1"/>
        <end position="620"/>
    </location>
</feature>
<dbReference type="EMBL" id="UOGC01000077">
    <property type="protein sequence ID" value="VAX18741.1"/>
    <property type="molecule type" value="Genomic_DNA"/>
</dbReference>
<evidence type="ECO:0000256" key="9">
    <source>
        <dbReference type="ARBA" id="ARBA00022833"/>
    </source>
</evidence>
<evidence type="ECO:0000313" key="15">
    <source>
        <dbReference type="EMBL" id="VAX18741.1"/>
    </source>
</evidence>
<dbReference type="EC" id="6.1.1.7" evidence="3"/>
<dbReference type="GO" id="GO:0002161">
    <property type="term" value="F:aminoacyl-tRNA deacylase activity"/>
    <property type="evidence" value="ECO:0007669"/>
    <property type="project" value="TreeGrafter"/>
</dbReference>
<sequence length="789" mass="85811">NFSFGDYFKEDAISYGWEFLTKVVGLPEDKLYVSVYTDDDEAALIWEKKIGLPESRIVRLGEKDNFWSMGDTGPCGPCSEIHVDRGEKYGCDNPNCGVGCDCDRYMEIWNLVFMQYDRDKDGNMTPLPNPSIDTGMGLERLVSVIQETDTNFDTDLILPVIRHMERLTDVDYGQDPKADVSFRVIGDHARAATFLIADNVHPSNEGRGYVLRRILRRALRHGRMLGVEEPFAYKLTETVVEIMKEAYPELADYASIIGGVVFAEEESFSATLENGMRLIAEMIDAEKKNGGDKILGAQAFKLYDTYGFPMDLAREIVEDAGMTMDIAGFEEEMGAQREMARKSWKGGGAEAIDPVYSDAAKNFPATDFVGYETESVNTKIYTIIKDGKQVNEVLAGNVAEIMLTATPFYAESGGQASDHGVISSESFMAHVEGVKKPNGTHWFHAVRVDTGVIKTGDVATATIDKKRRVSIKRNHSATHLLHTALREVLGAHVKQGGSLVEEGRLRFDYTHFTAPGKSEVERVERLVNEKIMENLAIATEVKSIEDATSAGATALFGEKYGENVRVVTMGSFSMELCGGTHANATGDIGLFKIMSEGGISAGVRRIEAVTGVGALDYIHEKDDVLLALGDKLKTPTVADIPDKTDKLLTQLRDLEKENKKLKEKLFAGGSGAGNGNTTLDVAGLKVVIQNLDGADSESMRTFVDDQKNRLGSGVVVAGARQGEKALLAVGVTKDLISKVQAGKIIKDVAFIVGGGGGGRPDFAQAGGKNPEKLQEALDAVPGIIKKLIG</sequence>
<dbReference type="InterPro" id="IPR045864">
    <property type="entry name" value="aa-tRNA-synth_II/BPL/LPL"/>
</dbReference>
<dbReference type="Gene3D" id="6.10.250.550">
    <property type="match status" value="1"/>
</dbReference>
<evidence type="ECO:0000256" key="1">
    <source>
        <dbReference type="ARBA" id="ARBA00001947"/>
    </source>
</evidence>
<dbReference type="Gene3D" id="3.10.310.40">
    <property type="match status" value="1"/>
</dbReference>
<dbReference type="PANTHER" id="PTHR11777:SF9">
    <property type="entry name" value="ALANINE--TRNA LIGASE, CYTOPLASMIC"/>
    <property type="match status" value="1"/>
</dbReference>
<dbReference type="SUPFAM" id="SSF55186">
    <property type="entry name" value="ThrRS/AlaRS common domain"/>
    <property type="match status" value="1"/>
</dbReference>
<keyword evidence="7" id="KW-0479">Metal-binding</keyword>
<evidence type="ECO:0000256" key="6">
    <source>
        <dbReference type="ARBA" id="ARBA00022598"/>
    </source>
</evidence>
<dbReference type="GO" id="GO:0004813">
    <property type="term" value="F:alanine-tRNA ligase activity"/>
    <property type="evidence" value="ECO:0007669"/>
    <property type="project" value="UniProtKB-EC"/>
</dbReference>
<dbReference type="InterPro" id="IPR009000">
    <property type="entry name" value="Transl_B-barrel_sf"/>
</dbReference>
<keyword evidence="9" id="KW-0862">Zinc</keyword>
<keyword evidence="13 15" id="KW-0030">Aminoacyl-tRNA synthetase</keyword>
<dbReference type="Gene3D" id="3.30.980.10">
    <property type="entry name" value="Threonyl-trna Synthetase, Chain A, domain 2"/>
    <property type="match status" value="1"/>
</dbReference>
<keyword evidence="12" id="KW-0648">Protein biosynthesis</keyword>
<evidence type="ECO:0000256" key="2">
    <source>
        <dbReference type="ARBA" id="ARBA00008226"/>
    </source>
</evidence>
<dbReference type="GO" id="GO:0006419">
    <property type="term" value="P:alanyl-tRNA aminoacylation"/>
    <property type="evidence" value="ECO:0007669"/>
    <property type="project" value="InterPro"/>
</dbReference>
<dbReference type="FunFam" id="3.30.54.20:FF:000001">
    <property type="entry name" value="Alanine--tRNA ligase"/>
    <property type="match status" value="1"/>
</dbReference>
<comment type="cofactor">
    <cofactor evidence="1">
        <name>Zn(2+)</name>
        <dbReference type="ChEBI" id="CHEBI:29105"/>
    </cofactor>
</comment>
<evidence type="ECO:0000256" key="12">
    <source>
        <dbReference type="ARBA" id="ARBA00022917"/>
    </source>
</evidence>
<keyword evidence="5" id="KW-0820">tRNA-binding</keyword>
<evidence type="ECO:0000256" key="3">
    <source>
        <dbReference type="ARBA" id="ARBA00013168"/>
    </source>
</evidence>
<dbReference type="InterPro" id="IPR003156">
    <property type="entry name" value="DHHA1_dom"/>
</dbReference>
<keyword evidence="11" id="KW-0694">RNA-binding</keyword>
<gene>
    <name evidence="15" type="ORF">MNBD_NITROSPINAE01-1803</name>
</gene>
<dbReference type="InterPro" id="IPR018162">
    <property type="entry name" value="Ala-tRNA-ligase_IIc_anticod-bd"/>
</dbReference>
<dbReference type="Gene3D" id="2.40.30.130">
    <property type="match status" value="1"/>
</dbReference>
<keyword evidence="6 15" id="KW-0436">Ligase</keyword>
<dbReference type="SUPFAM" id="SSF101353">
    <property type="entry name" value="Putative anticodon-binding domain of alanyl-tRNA synthetase (AlaRS)"/>
    <property type="match status" value="1"/>
</dbReference>
<dbReference type="InterPro" id="IPR018163">
    <property type="entry name" value="Thr/Ala-tRNA-synth_IIc_edit"/>
</dbReference>
<dbReference type="SUPFAM" id="SSF55681">
    <property type="entry name" value="Class II aaRS and biotin synthetases"/>
    <property type="match status" value="1"/>
</dbReference>
<proteinExistence type="inferred from homology"/>
<dbReference type="InterPro" id="IPR023033">
    <property type="entry name" value="Ala_tRNA_ligase_euk/bac"/>
</dbReference>
<dbReference type="NCBIfam" id="TIGR00344">
    <property type="entry name" value="alaS"/>
    <property type="match status" value="1"/>
</dbReference>
<evidence type="ECO:0000256" key="5">
    <source>
        <dbReference type="ARBA" id="ARBA00022555"/>
    </source>
</evidence>
<dbReference type="CDD" id="cd00673">
    <property type="entry name" value="AlaRS_core"/>
    <property type="match status" value="1"/>
</dbReference>
<dbReference type="InterPro" id="IPR018164">
    <property type="entry name" value="Ala-tRNA-synth_IIc_N"/>
</dbReference>
<dbReference type="GO" id="GO:0005524">
    <property type="term" value="F:ATP binding"/>
    <property type="evidence" value="ECO:0007669"/>
    <property type="project" value="UniProtKB-KW"/>
</dbReference>
<organism evidence="15">
    <name type="scientific">hydrothermal vent metagenome</name>
    <dbReference type="NCBI Taxonomy" id="652676"/>
    <lineage>
        <taxon>unclassified sequences</taxon>
        <taxon>metagenomes</taxon>
        <taxon>ecological metagenomes</taxon>
    </lineage>
</organism>
<keyword evidence="10" id="KW-0067">ATP-binding</keyword>
<dbReference type="PRINTS" id="PR00980">
    <property type="entry name" value="TRNASYNTHALA"/>
</dbReference>
<dbReference type="Gene3D" id="3.30.930.10">
    <property type="entry name" value="Bira Bifunctional Protein, Domain 2"/>
    <property type="match status" value="1"/>
</dbReference>
<keyword evidence="8" id="KW-0547">Nucleotide-binding</keyword>
<dbReference type="SUPFAM" id="SSF50447">
    <property type="entry name" value="Translation proteins"/>
    <property type="match status" value="1"/>
</dbReference>
<dbReference type="FunFam" id="2.40.30.130:FF:000001">
    <property type="entry name" value="Alanine--tRNA ligase"/>
    <property type="match status" value="1"/>
</dbReference>
<evidence type="ECO:0000259" key="14">
    <source>
        <dbReference type="PROSITE" id="PS50860"/>
    </source>
</evidence>
<dbReference type="InterPro" id="IPR002318">
    <property type="entry name" value="Ala-tRNA-lgiase_IIc"/>
</dbReference>
<dbReference type="AlphaFoldDB" id="A0A3B1BW68"/>
<reference evidence="15" key="1">
    <citation type="submission" date="2018-06" db="EMBL/GenBank/DDBJ databases">
        <authorList>
            <person name="Zhirakovskaya E."/>
        </authorList>
    </citation>
    <scope>NUCLEOTIDE SEQUENCE</scope>
</reference>
<dbReference type="FunFam" id="3.10.310.40:FF:000001">
    <property type="entry name" value="Alanine--tRNA ligase"/>
    <property type="match status" value="1"/>
</dbReference>
<name>A0A3B1BW68_9ZZZZ</name>